<feature type="transmembrane region" description="Helical" evidence="1">
    <location>
        <begin position="20"/>
        <end position="41"/>
    </location>
</feature>
<evidence type="ECO:0000313" key="4">
    <source>
        <dbReference type="EMBL" id="GAA2039998.1"/>
    </source>
</evidence>
<protein>
    <submittedName>
        <fullName evidence="4">Uncharacterized protein</fullName>
    </submittedName>
</protein>
<evidence type="ECO:0000259" key="2">
    <source>
        <dbReference type="Pfam" id="PF23493"/>
    </source>
</evidence>
<feature type="domain" description="Cysteinyl-tRNA ligase anticodon binding" evidence="2">
    <location>
        <begin position="173"/>
        <end position="221"/>
    </location>
</feature>
<sequence length="226" mass="25011">MSESQLTVSVDSKGAPIFTLVGAILGLVLSLVVGPVVSWLLDRFDSAPVVLRLMDLTPWSIPVLGLLGAAAGWFVFAVWDSEVGRVVVAADRVRIISEKASAVFDHHEIAEVFMDKDELVLLDGDTRELSRSTSEASLAPKLKRAFLTYGYPWRGVTDPREAVYSEWTDRSADLCGSIHALLRKRRRALEDHRSGEAENLREALAEQGVVVRDRDSKQQLRLIAED</sequence>
<organism evidence="4 5">
    <name type="scientific">Yaniella flava</name>
    <dbReference type="NCBI Taxonomy" id="287930"/>
    <lineage>
        <taxon>Bacteria</taxon>
        <taxon>Bacillati</taxon>
        <taxon>Actinomycetota</taxon>
        <taxon>Actinomycetes</taxon>
        <taxon>Micrococcales</taxon>
        <taxon>Micrococcaceae</taxon>
        <taxon>Yaniella</taxon>
    </lineage>
</organism>
<keyword evidence="1" id="KW-1133">Transmembrane helix</keyword>
<evidence type="ECO:0000313" key="5">
    <source>
        <dbReference type="Proteomes" id="UP001501461"/>
    </source>
</evidence>
<keyword evidence="5" id="KW-1185">Reference proteome</keyword>
<feature type="domain" description="YqeB PH" evidence="3">
    <location>
        <begin position="8"/>
        <end position="154"/>
    </location>
</feature>
<proteinExistence type="predicted"/>
<dbReference type="Proteomes" id="UP001501461">
    <property type="component" value="Unassembled WGS sequence"/>
</dbReference>
<gene>
    <name evidence="4" type="ORF">GCM10009720_20600</name>
</gene>
<dbReference type="InterPro" id="IPR057798">
    <property type="entry name" value="PH_YqeB"/>
</dbReference>
<name>A0ABN2UME3_9MICC</name>
<keyword evidence="1" id="KW-0812">Transmembrane</keyword>
<dbReference type="Pfam" id="PF23493">
    <property type="entry name" value="CysS_C"/>
    <property type="match status" value="1"/>
</dbReference>
<evidence type="ECO:0000256" key="1">
    <source>
        <dbReference type="SAM" id="Phobius"/>
    </source>
</evidence>
<evidence type="ECO:0000259" key="3">
    <source>
        <dbReference type="Pfam" id="PF23494"/>
    </source>
</evidence>
<comment type="caution">
    <text evidence="4">The sequence shown here is derived from an EMBL/GenBank/DDBJ whole genome shotgun (WGS) entry which is preliminary data.</text>
</comment>
<accession>A0ABN2UME3</accession>
<reference evidence="4 5" key="1">
    <citation type="journal article" date="2019" name="Int. J. Syst. Evol. Microbiol.">
        <title>The Global Catalogue of Microorganisms (GCM) 10K type strain sequencing project: providing services to taxonomists for standard genome sequencing and annotation.</title>
        <authorList>
            <consortium name="The Broad Institute Genomics Platform"/>
            <consortium name="The Broad Institute Genome Sequencing Center for Infectious Disease"/>
            <person name="Wu L."/>
            <person name="Ma J."/>
        </authorList>
    </citation>
    <scope>NUCLEOTIDE SEQUENCE [LARGE SCALE GENOMIC DNA]</scope>
    <source>
        <strain evidence="4 5">JCM 13595</strain>
    </source>
</reference>
<keyword evidence="1" id="KW-0472">Membrane</keyword>
<dbReference type="RefSeq" id="WP_343958300.1">
    <property type="nucleotide sequence ID" value="NZ_BAAAMN010000043.1"/>
</dbReference>
<dbReference type="EMBL" id="BAAAMN010000043">
    <property type="protein sequence ID" value="GAA2039998.1"/>
    <property type="molecule type" value="Genomic_DNA"/>
</dbReference>
<feature type="transmembrane region" description="Helical" evidence="1">
    <location>
        <begin position="61"/>
        <end position="79"/>
    </location>
</feature>
<dbReference type="Pfam" id="PF23494">
    <property type="entry name" value="bPH_10"/>
    <property type="match status" value="1"/>
</dbReference>
<dbReference type="InterPro" id="IPR056411">
    <property type="entry name" value="CysS_C"/>
</dbReference>